<feature type="region of interest" description="Disordered" evidence="1">
    <location>
        <begin position="1"/>
        <end position="22"/>
    </location>
</feature>
<sequence>MGRLDACGQEGKNPPSLVPGSV</sequence>
<evidence type="ECO:0000313" key="2">
    <source>
        <dbReference type="EMBL" id="KKL68412.1"/>
    </source>
</evidence>
<dbReference type="EMBL" id="LAZR01026538">
    <property type="protein sequence ID" value="KKL68412.1"/>
    <property type="molecule type" value="Genomic_DNA"/>
</dbReference>
<feature type="non-terminal residue" evidence="2">
    <location>
        <position position="22"/>
    </location>
</feature>
<evidence type="ECO:0000256" key="1">
    <source>
        <dbReference type="SAM" id="MobiDB-lite"/>
    </source>
</evidence>
<comment type="caution">
    <text evidence="2">The sequence shown here is derived from an EMBL/GenBank/DDBJ whole genome shotgun (WGS) entry which is preliminary data.</text>
</comment>
<gene>
    <name evidence="2" type="ORF">LCGC14_2125290</name>
</gene>
<proteinExistence type="predicted"/>
<protein>
    <submittedName>
        <fullName evidence="2">Uncharacterized protein</fullName>
    </submittedName>
</protein>
<dbReference type="AlphaFoldDB" id="A0A0F9GZB8"/>
<accession>A0A0F9GZB8</accession>
<organism evidence="2">
    <name type="scientific">marine sediment metagenome</name>
    <dbReference type="NCBI Taxonomy" id="412755"/>
    <lineage>
        <taxon>unclassified sequences</taxon>
        <taxon>metagenomes</taxon>
        <taxon>ecological metagenomes</taxon>
    </lineage>
</organism>
<name>A0A0F9GZB8_9ZZZZ</name>
<reference evidence="2" key="1">
    <citation type="journal article" date="2015" name="Nature">
        <title>Complex archaea that bridge the gap between prokaryotes and eukaryotes.</title>
        <authorList>
            <person name="Spang A."/>
            <person name="Saw J.H."/>
            <person name="Jorgensen S.L."/>
            <person name="Zaremba-Niedzwiedzka K."/>
            <person name="Martijn J."/>
            <person name="Lind A.E."/>
            <person name="van Eijk R."/>
            <person name="Schleper C."/>
            <person name="Guy L."/>
            <person name="Ettema T.J."/>
        </authorList>
    </citation>
    <scope>NUCLEOTIDE SEQUENCE</scope>
</reference>